<keyword evidence="2" id="KW-1185">Reference proteome</keyword>
<dbReference type="GeneTree" id="ENSGT01150000288950"/>
<dbReference type="AlphaFoldDB" id="A0A671U3D7"/>
<reference evidence="1" key="1">
    <citation type="submission" date="2021-04" db="EMBL/GenBank/DDBJ databases">
        <authorList>
            <consortium name="Wellcome Sanger Institute Data Sharing"/>
        </authorList>
    </citation>
    <scope>NUCLEOTIDE SEQUENCE [LARGE SCALE GENOMIC DNA]</scope>
</reference>
<dbReference type="Gene3D" id="1.20.1250.10">
    <property type="match status" value="1"/>
</dbReference>
<dbReference type="InterPro" id="IPR009079">
    <property type="entry name" value="4_helix_cytokine-like_core"/>
</dbReference>
<evidence type="ECO:0000313" key="2">
    <source>
        <dbReference type="Proteomes" id="UP000472265"/>
    </source>
</evidence>
<evidence type="ECO:0000313" key="1">
    <source>
        <dbReference type="Ensembl" id="ENSSAUP00010008215.1"/>
    </source>
</evidence>
<accession>A0A671U3D7</accession>
<name>A0A671U3D7_SPAAU</name>
<proteinExistence type="predicted"/>
<dbReference type="Ensembl" id="ENSSAUT00010008785.1">
    <property type="protein sequence ID" value="ENSSAUP00010008215.1"/>
    <property type="gene ID" value="ENSSAUG00010004064.1"/>
</dbReference>
<protein>
    <submittedName>
        <fullName evidence="1">Uncharacterized protein</fullName>
    </submittedName>
</protein>
<reference evidence="1" key="2">
    <citation type="submission" date="2025-08" db="UniProtKB">
        <authorList>
            <consortium name="Ensembl"/>
        </authorList>
    </citation>
    <scope>IDENTIFICATION</scope>
</reference>
<organism evidence="1 2">
    <name type="scientific">Sparus aurata</name>
    <name type="common">Gilthead sea bream</name>
    <dbReference type="NCBI Taxonomy" id="8175"/>
    <lineage>
        <taxon>Eukaryota</taxon>
        <taxon>Metazoa</taxon>
        <taxon>Chordata</taxon>
        <taxon>Craniata</taxon>
        <taxon>Vertebrata</taxon>
        <taxon>Euteleostomi</taxon>
        <taxon>Actinopterygii</taxon>
        <taxon>Neopterygii</taxon>
        <taxon>Teleostei</taxon>
        <taxon>Neoteleostei</taxon>
        <taxon>Acanthomorphata</taxon>
        <taxon>Eupercaria</taxon>
        <taxon>Spariformes</taxon>
        <taxon>Sparidae</taxon>
        <taxon>Sparus</taxon>
    </lineage>
</organism>
<dbReference type="Proteomes" id="UP000472265">
    <property type="component" value="Chromosome 7"/>
</dbReference>
<dbReference type="InParanoid" id="A0A671U3D7"/>
<reference evidence="1" key="3">
    <citation type="submission" date="2025-09" db="UniProtKB">
        <authorList>
            <consortium name="Ensembl"/>
        </authorList>
    </citation>
    <scope>IDENTIFICATION</scope>
</reference>
<sequence length="86" mass="9965">MCDPESLKQKSNDSFSLIILMAHYNWTHLFPLILQDDSTVTDTWMRDTLCTSYTFDRLFSFSILTARVFALGDPIRHTDESAQKCL</sequence>